<organism evidence="1 2">
    <name type="scientific">Fibrobacter succinogenes (strain ATCC 19169 / S85)</name>
    <dbReference type="NCBI Taxonomy" id="59374"/>
    <lineage>
        <taxon>Bacteria</taxon>
        <taxon>Pseudomonadati</taxon>
        <taxon>Fibrobacterota</taxon>
        <taxon>Fibrobacteria</taxon>
        <taxon>Fibrobacterales</taxon>
        <taxon>Fibrobacteraceae</taxon>
        <taxon>Fibrobacter</taxon>
    </lineage>
</organism>
<proteinExistence type="predicted"/>
<protein>
    <submittedName>
        <fullName evidence="1">Uncharacterized protein</fullName>
    </submittedName>
</protein>
<reference evidence="2" key="1">
    <citation type="submission" date="2010-08" db="EMBL/GenBank/DDBJ databases">
        <title>Complete sequence of Fibrobacter succinogenes subsp. succinogenes S85.</title>
        <authorList>
            <person name="Durkin A.S."/>
            <person name="Nelson K.E."/>
            <person name="Morrison M."/>
            <person name="Forsberg C.W."/>
            <person name="Wilson D.B."/>
            <person name="Russell J.B."/>
            <person name="Cann I.K.O."/>
            <person name="Mackie R.I."/>
            <person name="White B.A."/>
        </authorList>
    </citation>
    <scope>NUCLEOTIDE SEQUENCE [LARGE SCALE GENOMIC DNA]</scope>
    <source>
        <strain evidence="2">ATCC 19169 / S85</strain>
    </source>
</reference>
<dbReference type="KEGG" id="fsc:FSU_0376"/>
<evidence type="ECO:0000313" key="1">
    <source>
        <dbReference type="EMBL" id="ADL26635.1"/>
    </source>
</evidence>
<sequence length="30" mass="3551">MWNYEKNPLVEICWITSHGQTTMELVSLNL</sequence>
<gene>
    <name evidence="1" type="ordered locus">FSU_0376</name>
</gene>
<evidence type="ECO:0000313" key="2">
    <source>
        <dbReference type="Proteomes" id="UP000000517"/>
    </source>
</evidence>
<dbReference type="AlphaFoldDB" id="D9S5X4"/>
<accession>D9S5X4</accession>
<dbReference type="HOGENOM" id="CLU_3403647_0_0_0"/>
<name>D9S5X4_FIBSS</name>
<dbReference type="EMBL" id="CP002158">
    <property type="protein sequence ID" value="ADL26635.1"/>
    <property type="molecule type" value="Genomic_DNA"/>
</dbReference>
<dbReference type="Proteomes" id="UP000000517">
    <property type="component" value="Chromosome"/>
</dbReference>